<evidence type="ECO:0000313" key="2">
    <source>
        <dbReference type="EMBL" id="RJT13255.1"/>
    </source>
</evidence>
<dbReference type="EMBL" id="QZWZ01000284">
    <property type="protein sequence ID" value="RJT13255.1"/>
    <property type="molecule type" value="Genomic_DNA"/>
</dbReference>
<evidence type="ECO:0000313" key="3">
    <source>
        <dbReference type="Proteomes" id="UP000272706"/>
    </source>
</evidence>
<sequence length="41" mass="4678">AAINRFLQEHNQQPKPFSWTADPDKIIAAVKRGHQVLDSIH</sequence>
<gene>
    <name evidence="2" type="ORF">D3227_41015</name>
</gene>
<evidence type="ECO:0000256" key="1">
    <source>
        <dbReference type="SAM" id="MobiDB-lite"/>
    </source>
</evidence>
<reference evidence="2 3" key="1">
    <citation type="submission" date="2018-09" db="EMBL/GenBank/DDBJ databases">
        <title>Mesorhizobium carmichaelinearum sp. nov. isolated from Carmichaelinea spp. root nodules in New Zealand.</title>
        <authorList>
            <person name="De Meyer S.E."/>
        </authorList>
    </citation>
    <scope>NUCLEOTIDE SEQUENCE [LARGE SCALE GENOMIC DNA]</scope>
    <source>
        <strain evidence="2 3">ICMP19557</strain>
    </source>
</reference>
<keyword evidence="3" id="KW-1185">Reference proteome</keyword>
<comment type="caution">
    <text evidence="2">The sequence shown here is derived from an EMBL/GenBank/DDBJ whole genome shotgun (WGS) entry which is preliminary data.</text>
</comment>
<name>A0A3A5JIM0_9HYPH</name>
<dbReference type="AlphaFoldDB" id="A0A3A5JIM0"/>
<accession>A0A3A5JIM0</accession>
<protein>
    <submittedName>
        <fullName evidence="2">IS630 family transposase</fullName>
    </submittedName>
</protein>
<dbReference type="Proteomes" id="UP000272706">
    <property type="component" value="Unassembled WGS sequence"/>
</dbReference>
<proteinExistence type="predicted"/>
<feature type="non-terminal residue" evidence="2">
    <location>
        <position position="1"/>
    </location>
</feature>
<organism evidence="2 3">
    <name type="scientific">Mesorhizobium waimense</name>
    <dbReference type="NCBI Taxonomy" id="1300307"/>
    <lineage>
        <taxon>Bacteria</taxon>
        <taxon>Pseudomonadati</taxon>
        <taxon>Pseudomonadota</taxon>
        <taxon>Alphaproteobacteria</taxon>
        <taxon>Hyphomicrobiales</taxon>
        <taxon>Phyllobacteriaceae</taxon>
        <taxon>Mesorhizobium</taxon>
    </lineage>
</organism>
<feature type="region of interest" description="Disordered" evidence="1">
    <location>
        <begin position="1"/>
        <end position="20"/>
    </location>
</feature>